<dbReference type="EMBL" id="BTRK01000006">
    <property type="protein sequence ID" value="GMR59908.1"/>
    <property type="molecule type" value="Genomic_DNA"/>
</dbReference>
<comment type="subcellular location">
    <subcellularLocation>
        <location evidence="1 11">Cytoplasm</location>
        <location evidence="1 11">Cytoskeleton</location>
    </subcellularLocation>
</comment>
<evidence type="ECO:0000256" key="4">
    <source>
        <dbReference type="ARBA" id="ARBA00022701"/>
    </source>
</evidence>
<feature type="coiled-coil region" evidence="12">
    <location>
        <begin position="71"/>
        <end position="140"/>
    </location>
</feature>
<evidence type="ECO:0000256" key="12">
    <source>
        <dbReference type="SAM" id="Coils"/>
    </source>
</evidence>
<evidence type="ECO:0000256" key="13">
    <source>
        <dbReference type="SAM" id="MobiDB-lite"/>
    </source>
</evidence>
<dbReference type="InterPro" id="IPR011990">
    <property type="entry name" value="TPR-like_helical_dom_sf"/>
</dbReference>
<reference evidence="15" key="1">
    <citation type="submission" date="2022-10" db="EMBL/GenBank/DDBJ databases">
        <title>Genome assembly of Pristionchus species.</title>
        <authorList>
            <person name="Yoshida K."/>
            <person name="Sommer R.J."/>
        </authorList>
    </citation>
    <scope>NUCLEOTIDE SEQUENCE [LARGE SCALE GENOMIC DNA]</scope>
    <source>
        <strain evidence="15">RS5460</strain>
    </source>
</reference>
<feature type="region of interest" description="Disordered" evidence="13">
    <location>
        <begin position="147"/>
        <end position="169"/>
    </location>
</feature>
<evidence type="ECO:0000256" key="2">
    <source>
        <dbReference type="ARBA" id="ARBA00009622"/>
    </source>
</evidence>
<comment type="subunit">
    <text evidence="11">Oligomeric complex composed of two heavy chains and two light chains.</text>
</comment>
<name>A0AAN5IBF1_9BILA</name>
<evidence type="ECO:0000256" key="10">
    <source>
        <dbReference type="PROSITE-ProRule" id="PRU00339"/>
    </source>
</evidence>
<evidence type="ECO:0000256" key="11">
    <source>
        <dbReference type="RuleBase" id="RU367020"/>
    </source>
</evidence>
<evidence type="ECO:0000256" key="9">
    <source>
        <dbReference type="ARBA" id="ARBA00023212"/>
    </source>
</evidence>
<keyword evidence="4 11" id="KW-0493">Microtubule</keyword>
<feature type="non-terminal residue" evidence="14">
    <location>
        <position position="1"/>
    </location>
</feature>
<keyword evidence="8 11" id="KW-0505">Motor protein</keyword>
<protein>
    <recommendedName>
        <fullName evidence="11">Kinesin light chain</fullName>
    </recommendedName>
</protein>
<dbReference type="SMART" id="SM00028">
    <property type="entry name" value="TPR"/>
    <property type="match status" value="4"/>
</dbReference>
<evidence type="ECO:0000313" key="15">
    <source>
        <dbReference type="Proteomes" id="UP001328107"/>
    </source>
</evidence>
<evidence type="ECO:0000256" key="5">
    <source>
        <dbReference type="ARBA" id="ARBA00022737"/>
    </source>
</evidence>
<evidence type="ECO:0000256" key="7">
    <source>
        <dbReference type="ARBA" id="ARBA00023054"/>
    </source>
</evidence>
<dbReference type="PANTHER" id="PTHR45783">
    <property type="entry name" value="KINESIN LIGHT CHAIN"/>
    <property type="match status" value="1"/>
</dbReference>
<dbReference type="Gene3D" id="1.25.40.10">
    <property type="entry name" value="Tetratricopeptide repeat domain"/>
    <property type="match status" value="1"/>
</dbReference>
<dbReference type="PRINTS" id="PR00381">
    <property type="entry name" value="KINESINLIGHT"/>
</dbReference>
<keyword evidence="7 12" id="KW-0175">Coiled coil</keyword>
<feature type="repeat" description="TPR" evidence="10">
    <location>
        <begin position="336"/>
        <end position="369"/>
    </location>
</feature>
<accession>A0AAN5IBF1</accession>
<keyword evidence="5" id="KW-0677">Repeat</keyword>
<evidence type="ECO:0000256" key="6">
    <source>
        <dbReference type="ARBA" id="ARBA00022803"/>
    </source>
</evidence>
<evidence type="ECO:0000256" key="3">
    <source>
        <dbReference type="ARBA" id="ARBA00022490"/>
    </source>
</evidence>
<keyword evidence="9 11" id="KW-0206">Cytoskeleton</keyword>
<dbReference type="SUPFAM" id="SSF48452">
    <property type="entry name" value="TPR-like"/>
    <property type="match status" value="1"/>
</dbReference>
<keyword evidence="15" id="KW-1185">Reference proteome</keyword>
<dbReference type="GO" id="GO:0005871">
    <property type="term" value="C:kinesin complex"/>
    <property type="evidence" value="ECO:0007669"/>
    <property type="project" value="UniProtKB-UniRule"/>
</dbReference>
<dbReference type="GO" id="GO:0007018">
    <property type="term" value="P:microtubule-based movement"/>
    <property type="evidence" value="ECO:0007669"/>
    <property type="project" value="TreeGrafter"/>
</dbReference>
<dbReference type="InterPro" id="IPR019734">
    <property type="entry name" value="TPR_rpt"/>
</dbReference>
<feature type="compositionally biased region" description="Polar residues" evidence="13">
    <location>
        <begin position="147"/>
        <end position="161"/>
    </location>
</feature>
<evidence type="ECO:0000313" key="14">
    <source>
        <dbReference type="EMBL" id="GMR59908.1"/>
    </source>
</evidence>
<proteinExistence type="inferred from homology"/>
<evidence type="ECO:0000256" key="8">
    <source>
        <dbReference type="ARBA" id="ARBA00023175"/>
    </source>
</evidence>
<organism evidence="14 15">
    <name type="scientific">Pristionchus mayeri</name>
    <dbReference type="NCBI Taxonomy" id="1317129"/>
    <lineage>
        <taxon>Eukaryota</taxon>
        <taxon>Metazoa</taxon>
        <taxon>Ecdysozoa</taxon>
        <taxon>Nematoda</taxon>
        <taxon>Chromadorea</taxon>
        <taxon>Rhabditida</taxon>
        <taxon>Rhabditina</taxon>
        <taxon>Diplogasteromorpha</taxon>
        <taxon>Diplogasteroidea</taxon>
        <taxon>Neodiplogasteridae</taxon>
        <taxon>Pristionchus</taxon>
    </lineage>
</organism>
<evidence type="ECO:0000256" key="1">
    <source>
        <dbReference type="ARBA" id="ARBA00004245"/>
    </source>
</evidence>
<gene>
    <name evidence="14" type="ORF">PMAYCL1PPCAC_30103</name>
</gene>
<dbReference type="AlphaFoldDB" id="A0AAN5IBF1"/>
<comment type="function">
    <text evidence="11">Kinesin is a microtubule-associated force-producing protein that play a role in organelle transport.</text>
</comment>
<dbReference type="GO" id="GO:0019894">
    <property type="term" value="F:kinesin binding"/>
    <property type="evidence" value="ECO:0007669"/>
    <property type="project" value="TreeGrafter"/>
</dbReference>
<keyword evidence="3 11" id="KW-0963">Cytoplasm</keyword>
<dbReference type="PROSITE" id="PS50005">
    <property type="entry name" value="TPR"/>
    <property type="match status" value="2"/>
</dbReference>
<dbReference type="Pfam" id="PF13424">
    <property type="entry name" value="TPR_12"/>
    <property type="match status" value="2"/>
</dbReference>
<dbReference type="InterPro" id="IPR002151">
    <property type="entry name" value="Kinesin_light"/>
</dbReference>
<dbReference type="PANTHER" id="PTHR45783:SF3">
    <property type="entry name" value="KINESIN LIGHT CHAIN"/>
    <property type="match status" value="1"/>
</dbReference>
<keyword evidence="6 10" id="KW-0802">TPR repeat</keyword>
<feature type="repeat" description="TPR" evidence="10">
    <location>
        <begin position="378"/>
        <end position="411"/>
    </location>
</feature>
<dbReference type="GO" id="GO:0005874">
    <property type="term" value="C:microtubule"/>
    <property type="evidence" value="ECO:0007669"/>
    <property type="project" value="UniProtKB-UniRule"/>
</dbReference>
<comment type="similarity">
    <text evidence="2 11">Belongs to the kinesin light chain family.</text>
</comment>
<feature type="non-terminal residue" evidence="14">
    <location>
        <position position="420"/>
    </location>
</feature>
<dbReference type="GO" id="GO:0005737">
    <property type="term" value="C:cytoplasm"/>
    <property type="evidence" value="ECO:0007669"/>
    <property type="project" value="TreeGrafter"/>
</dbReference>
<comment type="caution">
    <text evidence="14">The sequence shown here is derived from an EMBL/GenBank/DDBJ whole genome shotgun (WGS) entry which is preliminary data.</text>
</comment>
<dbReference type="Proteomes" id="UP001328107">
    <property type="component" value="Unassembled WGS sequence"/>
</dbReference>
<sequence>RMVAISQEEITRSAKSILQGLEALREDHSVIRIGLNANLGAEEELIIAEKKSIVETNMNKISHAIADAQMMLALTAHLQEQEKEKQKWKAQAHSSESTARRMCQEIAWLQEQLVNACNELKESEQRVVQLEEENNHLTFLNSLKQCDNEQNGSDTSASKQDSLPVKSHEETLQELGFSPEDDEAMAGSYVQCSTTQSMAVSDGYAVPDRIRTIQNLVLKYMSQGRYDVAAPLCKATVEDLERASGTDHLDVATMLNVLAFVKRDQKKYEEATELLSEALSIREKCLGENHTVVAFTLANLAVLYSMRGMMREAEPLSRRSLEIKEKSLGMDHPNVAKQLNNLALLCHNQKKYEEAERYFKRSLEIYESKLGIDDPTVTKTMNHMSSVYLKQSKYKEAEDLYKKILTRAHEREFGKIDDKN</sequence>